<organism evidence="1 2">
    <name type="scientific">Rosa chinensis</name>
    <name type="common">China rose</name>
    <dbReference type="NCBI Taxonomy" id="74649"/>
    <lineage>
        <taxon>Eukaryota</taxon>
        <taxon>Viridiplantae</taxon>
        <taxon>Streptophyta</taxon>
        <taxon>Embryophyta</taxon>
        <taxon>Tracheophyta</taxon>
        <taxon>Spermatophyta</taxon>
        <taxon>Magnoliopsida</taxon>
        <taxon>eudicotyledons</taxon>
        <taxon>Gunneridae</taxon>
        <taxon>Pentapetalae</taxon>
        <taxon>rosids</taxon>
        <taxon>fabids</taxon>
        <taxon>Rosales</taxon>
        <taxon>Rosaceae</taxon>
        <taxon>Rosoideae</taxon>
        <taxon>Rosoideae incertae sedis</taxon>
        <taxon>Rosa</taxon>
    </lineage>
</organism>
<evidence type="ECO:0000313" key="2">
    <source>
        <dbReference type="Proteomes" id="UP000238479"/>
    </source>
</evidence>
<reference evidence="1 2" key="1">
    <citation type="journal article" date="2018" name="Nat. Genet.">
        <title>The Rosa genome provides new insights in the design of modern roses.</title>
        <authorList>
            <person name="Bendahmane M."/>
        </authorList>
    </citation>
    <scope>NUCLEOTIDE SEQUENCE [LARGE SCALE GENOMIC DNA]</scope>
    <source>
        <strain evidence="2">cv. Old Blush</strain>
    </source>
</reference>
<comment type="caution">
    <text evidence="1">The sequence shown here is derived from an EMBL/GenBank/DDBJ whole genome shotgun (WGS) entry which is preliminary data.</text>
</comment>
<proteinExistence type="predicted"/>
<dbReference type="AlphaFoldDB" id="A0A2P6QB30"/>
<dbReference type="EMBL" id="PDCK01000043">
    <property type="protein sequence ID" value="PRQ31380.1"/>
    <property type="molecule type" value="Genomic_DNA"/>
</dbReference>
<keyword evidence="2" id="KW-1185">Reference proteome</keyword>
<dbReference type="Gramene" id="PRQ31380">
    <property type="protein sequence ID" value="PRQ31380"/>
    <property type="gene ID" value="RchiOBHm_Chr5g0034851"/>
</dbReference>
<accession>A0A2P6QB30</accession>
<evidence type="ECO:0000313" key="1">
    <source>
        <dbReference type="EMBL" id="PRQ31380.1"/>
    </source>
</evidence>
<name>A0A2P6QB30_ROSCH</name>
<gene>
    <name evidence="1" type="ORF">RchiOBHm_Chr5g0034851</name>
</gene>
<dbReference type="Proteomes" id="UP000238479">
    <property type="component" value="Chromosome 5"/>
</dbReference>
<protein>
    <submittedName>
        <fullName evidence="1">Uncharacterized protein</fullName>
    </submittedName>
</protein>
<sequence>MYEFEHLKLFLTLLSEVRLNENYLALLVLLKPCRFQFMMIPYMQSTHCLTAVIDTSNCYI</sequence>